<protein>
    <submittedName>
        <fullName evidence="1">Pentatricopeptide repeat-containing protein chloroplastic</fullName>
    </submittedName>
</protein>
<organism evidence="1 2">
    <name type="scientific">Dorcoceras hygrometricum</name>
    <dbReference type="NCBI Taxonomy" id="472368"/>
    <lineage>
        <taxon>Eukaryota</taxon>
        <taxon>Viridiplantae</taxon>
        <taxon>Streptophyta</taxon>
        <taxon>Embryophyta</taxon>
        <taxon>Tracheophyta</taxon>
        <taxon>Spermatophyta</taxon>
        <taxon>Magnoliopsida</taxon>
        <taxon>eudicotyledons</taxon>
        <taxon>Gunneridae</taxon>
        <taxon>Pentapetalae</taxon>
        <taxon>asterids</taxon>
        <taxon>lamiids</taxon>
        <taxon>Lamiales</taxon>
        <taxon>Gesneriaceae</taxon>
        <taxon>Didymocarpoideae</taxon>
        <taxon>Trichosporeae</taxon>
        <taxon>Loxocarpinae</taxon>
        <taxon>Dorcoceras</taxon>
    </lineage>
</organism>
<evidence type="ECO:0000313" key="2">
    <source>
        <dbReference type="Proteomes" id="UP000250235"/>
    </source>
</evidence>
<proteinExistence type="predicted"/>
<dbReference type="AlphaFoldDB" id="A0A2Z7AE73"/>
<reference evidence="1 2" key="1">
    <citation type="journal article" date="2015" name="Proc. Natl. Acad. Sci. U.S.A.">
        <title>The resurrection genome of Boea hygrometrica: A blueprint for survival of dehydration.</title>
        <authorList>
            <person name="Xiao L."/>
            <person name="Yang G."/>
            <person name="Zhang L."/>
            <person name="Yang X."/>
            <person name="Zhao S."/>
            <person name="Ji Z."/>
            <person name="Zhou Q."/>
            <person name="Hu M."/>
            <person name="Wang Y."/>
            <person name="Chen M."/>
            <person name="Xu Y."/>
            <person name="Jin H."/>
            <person name="Xiao X."/>
            <person name="Hu G."/>
            <person name="Bao F."/>
            <person name="Hu Y."/>
            <person name="Wan P."/>
            <person name="Li L."/>
            <person name="Deng X."/>
            <person name="Kuang T."/>
            <person name="Xiang C."/>
            <person name="Zhu J.K."/>
            <person name="Oliver M.J."/>
            <person name="He Y."/>
        </authorList>
    </citation>
    <scope>NUCLEOTIDE SEQUENCE [LARGE SCALE GENOMIC DNA]</scope>
    <source>
        <strain evidence="2">cv. XS01</strain>
    </source>
</reference>
<gene>
    <name evidence="1" type="ORF">F511_15300</name>
</gene>
<dbReference type="Proteomes" id="UP000250235">
    <property type="component" value="Unassembled WGS sequence"/>
</dbReference>
<sequence length="153" mass="17297">MKKMVNFFLRFWPPKPHPPAVVTARGTPAFPCLTASNFSDRRSARFVSKLHFGRPRSTSSSCHSSTAEEALHYAINGCGRVECMDEILLGFRPKLCASDDYTFLLRGLGNREEWSKAMRCFQFAISFEKRRNELGKLTTSMISTLGRLGKVDL</sequence>
<evidence type="ECO:0000313" key="1">
    <source>
        <dbReference type="EMBL" id="KZV20057.1"/>
    </source>
</evidence>
<keyword evidence="2" id="KW-1185">Reference proteome</keyword>
<dbReference type="OrthoDB" id="185373at2759"/>
<dbReference type="EMBL" id="KV016230">
    <property type="protein sequence ID" value="KZV20057.1"/>
    <property type="molecule type" value="Genomic_DNA"/>
</dbReference>
<accession>A0A2Z7AE73</accession>
<name>A0A2Z7AE73_9LAMI</name>